<dbReference type="EMBL" id="JAACXV010000016">
    <property type="protein sequence ID" value="KAF7287082.1"/>
    <property type="molecule type" value="Genomic_DNA"/>
</dbReference>
<keyword evidence="2" id="KW-1185">Reference proteome</keyword>
<protein>
    <recommendedName>
        <fullName evidence="3">Reverse transcriptase</fullName>
    </recommendedName>
</protein>
<dbReference type="Proteomes" id="UP000625711">
    <property type="component" value="Unassembled WGS sequence"/>
</dbReference>
<organism evidence="1 2">
    <name type="scientific">Rhynchophorus ferrugineus</name>
    <name type="common">Red palm weevil</name>
    <name type="synonym">Curculio ferrugineus</name>
    <dbReference type="NCBI Taxonomy" id="354439"/>
    <lineage>
        <taxon>Eukaryota</taxon>
        <taxon>Metazoa</taxon>
        <taxon>Ecdysozoa</taxon>
        <taxon>Arthropoda</taxon>
        <taxon>Hexapoda</taxon>
        <taxon>Insecta</taxon>
        <taxon>Pterygota</taxon>
        <taxon>Neoptera</taxon>
        <taxon>Endopterygota</taxon>
        <taxon>Coleoptera</taxon>
        <taxon>Polyphaga</taxon>
        <taxon>Cucujiformia</taxon>
        <taxon>Curculionidae</taxon>
        <taxon>Dryophthorinae</taxon>
        <taxon>Rhynchophorus</taxon>
    </lineage>
</organism>
<dbReference type="AlphaFoldDB" id="A0A834J335"/>
<reference evidence="1" key="1">
    <citation type="submission" date="2020-08" db="EMBL/GenBank/DDBJ databases">
        <title>Genome sequencing and assembly of the red palm weevil Rhynchophorus ferrugineus.</title>
        <authorList>
            <person name="Dias G.B."/>
            <person name="Bergman C.M."/>
            <person name="Manee M."/>
        </authorList>
    </citation>
    <scope>NUCLEOTIDE SEQUENCE</scope>
    <source>
        <strain evidence="1">AA-2017</strain>
        <tissue evidence="1">Whole larva</tissue>
    </source>
</reference>
<evidence type="ECO:0000313" key="1">
    <source>
        <dbReference type="EMBL" id="KAF7287082.1"/>
    </source>
</evidence>
<name>A0A834J335_RHYFE</name>
<evidence type="ECO:0000313" key="2">
    <source>
        <dbReference type="Proteomes" id="UP000625711"/>
    </source>
</evidence>
<gene>
    <name evidence="1" type="ORF">GWI33_002462</name>
</gene>
<accession>A0A834J335</accession>
<proteinExistence type="predicted"/>
<comment type="caution">
    <text evidence="1">The sequence shown here is derived from an EMBL/GenBank/DDBJ whole genome shotgun (WGS) entry which is preliminary data.</text>
</comment>
<sequence length="79" mass="9549">MSTEYDLPRKEHIDVAFYAHDNAFFTAARFEVTIHERLQKQLDNAVKWFKFWRLQINPLKTQAIIFHKKRYALRVATPQ</sequence>
<evidence type="ECO:0008006" key="3">
    <source>
        <dbReference type="Google" id="ProtNLM"/>
    </source>
</evidence>